<dbReference type="EMBL" id="JACHGT010000013">
    <property type="protein sequence ID" value="MBB6037592.1"/>
    <property type="molecule type" value="Genomic_DNA"/>
</dbReference>
<keyword evidence="2" id="KW-1185">Reference proteome</keyword>
<comment type="caution">
    <text evidence="1">The sequence shown here is derived from an EMBL/GenBank/DDBJ whole genome shotgun (WGS) entry which is preliminary data.</text>
</comment>
<name>A0A841FVN2_9ACTN</name>
<sequence>MSRAEVDFVVVEFPGNVISGKVAEQLRELAARDIIRVIDLVFVTKAEDGTVTSAELPQLDGEEFTSFDPVAQSLDGLIGEEDIATVGEMIPAGSTACVLLFEHLWATWLRDAIDAAGGRVHHLERIPAEAVEEVAAAVATAS</sequence>
<organism evidence="1 2">
    <name type="scientific">Phytomonospora endophytica</name>
    <dbReference type="NCBI Taxonomy" id="714109"/>
    <lineage>
        <taxon>Bacteria</taxon>
        <taxon>Bacillati</taxon>
        <taxon>Actinomycetota</taxon>
        <taxon>Actinomycetes</taxon>
        <taxon>Micromonosporales</taxon>
        <taxon>Micromonosporaceae</taxon>
        <taxon>Phytomonospora</taxon>
    </lineage>
</organism>
<dbReference type="AlphaFoldDB" id="A0A841FVN2"/>
<dbReference type="RefSeq" id="WP_184790415.1">
    <property type="nucleotide sequence ID" value="NZ_BONT01000054.1"/>
</dbReference>
<dbReference type="Pfam" id="PF19850">
    <property type="entry name" value="DUF6325"/>
    <property type="match status" value="1"/>
</dbReference>
<reference evidence="1 2" key="1">
    <citation type="submission" date="2020-08" db="EMBL/GenBank/DDBJ databases">
        <title>Genomic Encyclopedia of Type Strains, Phase IV (KMG-IV): sequencing the most valuable type-strain genomes for metagenomic binning, comparative biology and taxonomic classification.</title>
        <authorList>
            <person name="Goeker M."/>
        </authorList>
    </citation>
    <scope>NUCLEOTIDE SEQUENCE [LARGE SCALE GENOMIC DNA]</scope>
    <source>
        <strain evidence="1 2">YIM 65646</strain>
    </source>
</reference>
<accession>A0A841FVN2</accession>
<dbReference type="InterPro" id="IPR046288">
    <property type="entry name" value="DUF6325"/>
</dbReference>
<proteinExistence type="predicted"/>
<gene>
    <name evidence="1" type="ORF">HNR73_005470</name>
</gene>
<evidence type="ECO:0000313" key="1">
    <source>
        <dbReference type="EMBL" id="MBB6037592.1"/>
    </source>
</evidence>
<protein>
    <recommendedName>
        <fullName evidence="3">DUF1269 domain-containing protein</fullName>
    </recommendedName>
</protein>
<evidence type="ECO:0008006" key="3">
    <source>
        <dbReference type="Google" id="ProtNLM"/>
    </source>
</evidence>
<evidence type="ECO:0000313" key="2">
    <source>
        <dbReference type="Proteomes" id="UP000548476"/>
    </source>
</evidence>
<dbReference type="Proteomes" id="UP000548476">
    <property type="component" value="Unassembled WGS sequence"/>
</dbReference>